<accession>A0ACC3SV08</accession>
<protein>
    <submittedName>
        <fullName evidence="1">Ribonuclease III domain-containing protein</fullName>
    </submittedName>
</protein>
<organism evidence="1 2">
    <name type="scientific">Lipomyces kononenkoae</name>
    <name type="common">Yeast</name>
    <dbReference type="NCBI Taxonomy" id="34357"/>
    <lineage>
        <taxon>Eukaryota</taxon>
        <taxon>Fungi</taxon>
        <taxon>Dikarya</taxon>
        <taxon>Ascomycota</taxon>
        <taxon>Saccharomycotina</taxon>
        <taxon>Lipomycetes</taxon>
        <taxon>Lipomycetales</taxon>
        <taxon>Lipomycetaceae</taxon>
        <taxon>Lipomyces</taxon>
    </lineage>
</organism>
<reference evidence="2" key="1">
    <citation type="journal article" date="2024" name="Front. Bioeng. Biotechnol.">
        <title>Genome-scale model development and genomic sequencing of the oleaginous clade Lipomyces.</title>
        <authorList>
            <person name="Czajka J.J."/>
            <person name="Han Y."/>
            <person name="Kim J."/>
            <person name="Mondo S.J."/>
            <person name="Hofstad B.A."/>
            <person name="Robles A."/>
            <person name="Haridas S."/>
            <person name="Riley R."/>
            <person name="LaButti K."/>
            <person name="Pangilinan J."/>
            <person name="Andreopoulos W."/>
            <person name="Lipzen A."/>
            <person name="Yan J."/>
            <person name="Wang M."/>
            <person name="Ng V."/>
            <person name="Grigoriev I.V."/>
            <person name="Spatafora J.W."/>
            <person name="Magnuson J.K."/>
            <person name="Baker S.E."/>
            <person name="Pomraning K.R."/>
        </authorList>
    </citation>
    <scope>NUCLEOTIDE SEQUENCE [LARGE SCALE GENOMIC DNA]</scope>
    <source>
        <strain evidence="2">CBS 7786</strain>
    </source>
</reference>
<sequence length="388" mass="43878">MFTKYDKRTVENTEDEPAPKRTKTLLVSTAQAQEVSAKITKKVDKFLKSFRSLLEMTPDKLDVDDAWFVPDPRVDLAMALKRMYADKELEWVYASEFDKFKNDSDTTLKSECDSWERRLPSLQPLSTITQRLDYWSTTKASEGHDWPPALPEIKNTSIAQRIFLHKSLANERSKTSTESAQHYERLEFIGDSFINHVMSRLVYLYFPGAQEGDLTTLRIHLISNATLNTWAKLYGFDKKLEVSASAAKSTNVLGGVKSIADTFEAYVAGLLHDSDDGATIAEKWLCELAAPTIRNVKSARMKTALLDRQAKNKLYDTIGTAKRKPEYKVLEGDEKVGYIVSCLLDGEELGRGWATNVKDAGLRAAMDALHCPTIIAKYRRLKVAQFEK</sequence>
<name>A0ACC3SV08_LIPKO</name>
<gene>
    <name evidence="1" type="ORF">V1525DRAFT_434604</name>
</gene>
<dbReference type="Proteomes" id="UP001433508">
    <property type="component" value="Unassembled WGS sequence"/>
</dbReference>
<dbReference type="EMBL" id="MU971413">
    <property type="protein sequence ID" value="KAK9235498.1"/>
    <property type="molecule type" value="Genomic_DNA"/>
</dbReference>
<evidence type="ECO:0000313" key="2">
    <source>
        <dbReference type="Proteomes" id="UP001433508"/>
    </source>
</evidence>
<comment type="caution">
    <text evidence="1">The sequence shown here is derived from an EMBL/GenBank/DDBJ whole genome shotgun (WGS) entry which is preliminary data.</text>
</comment>
<keyword evidence="2" id="KW-1185">Reference proteome</keyword>
<evidence type="ECO:0000313" key="1">
    <source>
        <dbReference type="EMBL" id="KAK9235498.1"/>
    </source>
</evidence>
<proteinExistence type="predicted"/>